<protein>
    <recommendedName>
        <fullName evidence="2">DUF488 domain-containing protein</fullName>
    </recommendedName>
</protein>
<dbReference type="InterPro" id="IPR052552">
    <property type="entry name" value="YeaO-like"/>
</dbReference>
<sequence length="128" mass="14891">MSQENLIIRLKRVYEEPAESDGTRVLVERLWPRGLSRERAHIDLWLKDVAPSDALRRWFAHDPQKFAEFRRRYEQELRGQAAARAALTRLRELAQQGPLTLVYSARDSEHNNAVVLRDILERDASAEG</sequence>
<dbReference type="PANTHER" id="PTHR36849:SF1">
    <property type="entry name" value="CYTOPLASMIC PROTEIN"/>
    <property type="match status" value="1"/>
</dbReference>
<dbReference type="PANTHER" id="PTHR36849">
    <property type="entry name" value="CYTOPLASMIC PROTEIN-RELATED"/>
    <property type="match status" value="1"/>
</dbReference>
<proteinExistence type="predicted"/>
<evidence type="ECO:0000313" key="1">
    <source>
        <dbReference type="EMBL" id="BBH93684.1"/>
    </source>
</evidence>
<name>A0A455T6U7_9CHLR</name>
<accession>A0A455T6U7</accession>
<evidence type="ECO:0008006" key="2">
    <source>
        <dbReference type="Google" id="ProtNLM"/>
    </source>
</evidence>
<gene>
    <name evidence="1" type="ORF">KTA_18830</name>
</gene>
<reference evidence="1" key="1">
    <citation type="submission" date="2018-12" db="EMBL/GenBank/DDBJ databases">
        <title>Novel natural products biosynthetic potential of the class Ktedonobacteria.</title>
        <authorList>
            <person name="Zheng Y."/>
            <person name="Saitou A."/>
            <person name="Wang C.M."/>
            <person name="Toyoda A."/>
            <person name="Minakuchi Y."/>
            <person name="Sekiguchi Y."/>
            <person name="Ueda K."/>
            <person name="Takano H."/>
            <person name="Sakai Y."/>
            <person name="Yokota A."/>
            <person name="Yabe S."/>
        </authorList>
    </citation>
    <scope>NUCLEOTIDE SEQUENCE</scope>
    <source>
        <strain evidence="1">A3-2</strain>
    </source>
</reference>
<dbReference type="Pfam" id="PF22752">
    <property type="entry name" value="DUF488-N3i"/>
    <property type="match status" value="1"/>
</dbReference>
<dbReference type="EMBL" id="AP019377">
    <property type="protein sequence ID" value="BBH93684.1"/>
    <property type="molecule type" value="Genomic_DNA"/>
</dbReference>
<organism evidence="1">
    <name type="scientific">Thermogemmatispora argillosa</name>
    <dbReference type="NCBI Taxonomy" id="2045280"/>
    <lineage>
        <taxon>Bacteria</taxon>
        <taxon>Bacillati</taxon>
        <taxon>Chloroflexota</taxon>
        <taxon>Ktedonobacteria</taxon>
        <taxon>Thermogemmatisporales</taxon>
        <taxon>Thermogemmatisporaceae</taxon>
        <taxon>Thermogemmatispora</taxon>
    </lineage>
</organism>
<dbReference type="AlphaFoldDB" id="A0A455T6U7"/>